<dbReference type="EMBL" id="JBHLYR010000006">
    <property type="protein sequence ID" value="MFB9990553.1"/>
    <property type="molecule type" value="Genomic_DNA"/>
</dbReference>
<dbReference type="Proteomes" id="UP001589733">
    <property type="component" value="Unassembled WGS sequence"/>
</dbReference>
<evidence type="ECO:0000313" key="2">
    <source>
        <dbReference type="Proteomes" id="UP001589733"/>
    </source>
</evidence>
<evidence type="ECO:0008006" key="3">
    <source>
        <dbReference type="Google" id="ProtNLM"/>
    </source>
</evidence>
<protein>
    <recommendedName>
        <fullName evidence="3">Phage tail assembly protein</fullName>
    </recommendedName>
</protein>
<dbReference type="RefSeq" id="WP_380004590.1">
    <property type="nucleotide sequence ID" value="NZ_JBHLYR010000006.1"/>
</dbReference>
<evidence type="ECO:0000313" key="1">
    <source>
        <dbReference type="EMBL" id="MFB9990553.1"/>
    </source>
</evidence>
<name>A0ABV6ASS3_9DEIO</name>
<gene>
    <name evidence="1" type="ORF">ACFFLM_00940</name>
</gene>
<organism evidence="1 2">
    <name type="scientific">Deinococcus oregonensis</name>
    <dbReference type="NCBI Taxonomy" id="1805970"/>
    <lineage>
        <taxon>Bacteria</taxon>
        <taxon>Thermotogati</taxon>
        <taxon>Deinococcota</taxon>
        <taxon>Deinococci</taxon>
        <taxon>Deinococcales</taxon>
        <taxon>Deinococcaceae</taxon>
        <taxon>Deinococcus</taxon>
    </lineage>
</organism>
<keyword evidence="2" id="KW-1185">Reference proteome</keyword>
<accession>A0ABV6ASS3</accession>
<sequence length="150" mass="16107">MMAAEYTFTLPVGLVSPDGRAFQQGGMRLATALDEIEPMGDPRVRANEAYYGLLVLARVMTWLGPYRTVTPELVASLAALDFSYLQQVYSNLNSAGARLPQPSFAAAQAAPTPVVAPPEPRLIETQCPHCQAILELDLSQGFETGAGELP</sequence>
<reference evidence="1 2" key="1">
    <citation type="submission" date="2024-09" db="EMBL/GenBank/DDBJ databases">
        <authorList>
            <person name="Sun Q."/>
            <person name="Mori K."/>
        </authorList>
    </citation>
    <scope>NUCLEOTIDE SEQUENCE [LARGE SCALE GENOMIC DNA]</scope>
    <source>
        <strain evidence="1 2">JCM 13503</strain>
    </source>
</reference>
<comment type="caution">
    <text evidence="1">The sequence shown here is derived from an EMBL/GenBank/DDBJ whole genome shotgun (WGS) entry which is preliminary data.</text>
</comment>
<proteinExistence type="predicted"/>